<name>A0A1L5P7K9_RHIET</name>
<evidence type="ECO:0008006" key="3">
    <source>
        <dbReference type="Google" id="ProtNLM"/>
    </source>
</evidence>
<protein>
    <recommendedName>
        <fullName evidence="3">Mu-like prophage protein gp36</fullName>
    </recommendedName>
</protein>
<dbReference type="EMBL" id="CP017241">
    <property type="protein sequence ID" value="APO76106.1"/>
    <property type="molecule type" value="Genomic_DNA"/>
</dbReference>
<reference evidence="1 2" key="1">
    <citation type="submission" date="2016-09" db="EMBL/GenBank/DDBJ databases">
        <title>The complete genome sequences of Rhizobium gallicum, symbiovars gallicum and phaseoli, symbionts associated to common bean (Phaseolus vulgaris).</title>
        <authorList>
            <person name="Bustos P."/>
            <person name="Santamaria R.I."/>
            <person name="Perez-Carrascal O.M."/>
            <person name="Juarez S."/>
            <person name="Lozano L."/>
            <person name="Martinez-Flores I."/>
            <person name="Martinez-Romero E."/>
            <person name="Cevallos M."/>
            <person name="Romero D."/>
            <person name="Davila G."/>
            <person name="Gonzalez V."/>
        </authorList>
    </citation>
    <scope>NUCLEOTIDE SEQUENCE [LARGE SCALE GENOMIC DNA]</scope>
    <source>
        <strain evidence="1 2">8C-3</strain>
    </source>
</reference>
<gene>
    <name evidence="1" type="ORF">AM571_CH03312</name>
</gene>
<accession>A0A1L5P7K9</accession>
<proteinExistence type="predicted"/>
<sequence length="152" mass="16341">MPAFATIADIEARFPSELLLVAANEETGLRDDVRIGHGLDDASTEIRAILAARYSAADLAALDETSLAVLKVYCIDIAFYRIALSFSRSTDNIKERYDQAIKRLEAIASGKGALTTTNSGAGPVEDGGDVGQNEVILEAPERVFTRARLGRI</sequence>
<organism evidence="1 2">
    <name type="scientific">Rhizobium etli 8C-3</name>
    <dbReference type="NCBI Taxonomy" id="538025"/>
    <lineage>
        <taxon>Bacteria</taxon>
        <taxon>Pseudomonadati</taxon>
        <taxon>Pseudomonadota</taxon>
        <taxon>Alphaproteobacteria</taxon>
        <taxon>Hyphomicrobiales</taxon>
        <taxon>Rhizobiaceae</taxon>
        <taxon>Rhizobium/Agrobacterium group</taxon>
        <taxon>Rhizobium</taxon>
    </lineage>
</organism>
<dbReference type="Pfam" id="PF07030">
    <property type="entry name" value="Phage_Mu_Gp36"/>
    <property type="match status" value="1"/>
</dbReference>
<evidence type="ECO:0000313" key="1">
    <source>
        <dbReference type="EMBL" id="APO76106.1"/>
    </source>
</evidence>
<dbReference type="InterPro" id="IPR009752">
    <property type="entry name" value="Phage_Mu_GpJ"/>
</dbReference>
<dbReference type="Proteomes" id="UP000185109">
    <property type="component" value="Chromosome"/>
</dbReference>
<dbReference type="AlphaFoldDB" id="A0A1L5P7K9"/>
<evidence type="ECO:0000313" key="2">
    <source>
        <dbReference type="Proteomes" id="UP000185109"/>
    </source>
</evidence>
<dbReference type="RefSeq" id="WP_074062345.1">
    <property type="nucleotide sequence ID" value="NZ_CP017241.1"/>
</dbReference>